<evidence type="ECO:0000313" key="1">
    <source>
        <dbReference type="Proteomes" id="UP000504633"/>
    </source>
</evidence>
<gene>
    <name evidence="2" type="primary">LOC111594163</name>
</gene>
<dbReference type="AlphaFoldDB" id="A0A6J1L902"/>
<dbReference type="RefSeq" id="XP_023163114.2">
    <property type="nucleotide sequence ID" value="XM_023307346.2"/>
</dbReference>
<dbReference type="InterPro" id="IPR006611">
    <property type="entry name" value="DUF1431_DROsp"/>
</dbReference>
<dbReference type="GeneID" id="111594163"/>
<dbReference type="KEGG" id="dhe:111594163"/>
<evidence type="ECO:0000313" key="2">
    <source>
        <dbReference type="RefSeq" id="XP_023163114.2"/>
    </source>
</evidence>
<proteinExistence type="predicted"/>
<sequence length="263" mass="31046">MYVCPKLTSLLKWSSTAMARSMGLFFKRSAHSVRYDVEPGKCCKIRDEEMQKCFEQKLICKPNRLPNRLPNNCVEKVSPLSQEYPMQLLRLFRSAEDKCKLYKHDVCHYEPSDKTRRYQRTWAECPLIWLRPRKICCPEQEIYMPAERRPRKPPRPPLSPVEKFTYSMELLCKGSQTFSKSDLKCRVHKELKPCEKVTAPFPSFSECNQGYILRYCDTECACKYMPSLCDVWRQYHRNSGAIKVCTRAVISNCPYKHRARPLY</sequence>
<reference evidence="2" key="1">
    <citation type="submission" date="2025-08" db="UniProtKB">
        <authorList>
            <consortium name="RefSeq"/>
        </authorList>
    </citation>
    <scope>IDENTIFICATION</scope>
    <source>
        <strain evidence="2">15085-1641.00</strain>
        <tissue evidence="2">Whole body</tissue>
    </source>
</reference>
<accession>A0A6J1L902</accession>
<dbReference type="PANTHER" id="PTHR20977">
    <property type="entry name" value="AT13385P-RELATED"/>
    <property type="match status" value="1"/>
</dbReference>
<dbReference type="OrthoDB" id="7812215at2759"/>
<dbReference type="Pfam" id="PF07248">
    <property type="entry name" value="DUF1431"/>
    <property type="match status" value="1"/>
</dbReference>
<dbReference type="SMART" id="SM00689">
    <property type="entry name" value="DM6"/>
    <property type="match status" value="1"/>
</dbReference>
<dbReference type="OMA" id="FQMSIFC"/>
<organism evidence="1 2">
    <name type="scientific">Drosophila hydei</name>
    <name type="common">Fruit fly</name>
    <dbReference type="NCBI Taxonomy" id="7224"/>
    <lineage>
        <taxon>Eukaryota</taxon>
        <taxon>Metazoa</taxon>
        <taxon>Ecdysozoa</taxon>
        <taxon>Arthropoda</taxon>
        <taxon>Hexapoda</taxon>
        <taxon>Insecta</taxon>
        <taxon>Pterygota</taxon>
        <taxon>Neoptera</taxon>
        <taxon>Endopterygota</taxon>
        <taxon>Diptera</taxon>
        <taxon>Brachycera</taxon>
        <taxon>Muscomorpha</taxon>
        <taxon>Ephydroidea</taxon>
        <taxon>Drosophilidae</taxon>
        <taxon>Drosophila</taxon>
    </lineage>
</organism>
<protein>
    <submittedName>
        <fullName evidence="2">Uncharacterized protein LOC111594163</fullName>
    </submittedName>
</protein>
<name>A0A6J1L902_DROHY</name>
<dbReference type="PANTHER" id="PTHR20977:SF0">
    <property type="entry name" value="AT13385P-RELATED"/>
    <property type="match status" value="1"/>
</dbReference>
<keyword evidence="1" id="KW-1185">Reference proteome</keyword>
<dbReference type="Proteomes" id="UP000504633">
    <property type="component" value="Unplaced"/>
</dbReference>